<evidence type="ECO:0000313" key="2">
    <source>
        <dbReference type="Proteomes" id="UP000190044"/>
    </source>
</evidence>
<keyword evidence="2" id="KW-1185">Reference proteome</keyword>
<proteinExistence type="predicted"/>
<dbReference type="InterPro" id="IPR056209">
    <property type="entry name" value="SU10_adaptor"/>
</dbReference>
<name>A0A1T5AC80_9SPHN</name>
<dbReference type="Proteomes" id="UP000190044">
    <property type="component" value="Unassembled WGS sequence"/>
</dbReference>
<dbReference type="OrthoDB" id="9181825at2"/>
<reference evidence="2" key="1">
    <citation type="submission" date="2017-02" db="EMBL/GenBank/DDBJ databases">
        <authorList>
            <person name="Varghese N."/>
            <person name="Submissions S."/>
        </authorList>
    </citation>
    <scope>NUCLEOTIDE SEQUENCE [LARGE SCALE GENOMIC DNA]</scope>
    <source>
        <strain evidence="2">R11H</strain>
    </source>
</reference>
<dbReference type="Pfam" id="PF24175">
    <property type="entry name" value="SU10_adaptor"/>
    <property type="match status" value="1"/>
</dbReference>
<dbReference type="RefSeq" id="WP_079637267.1">
    <property type="nucleotide sequence ID" value="NZ_FUYP01000003.1"/>
</dbReference>
<accession>A0A1T5AC80</accession>
<dbReference type="EMBL" id="FUYP01000003">
    <property type="protein sequence ID" value="SKB32377.1"/>
    <property type="molecule type" value="Genomic_DNA"/>
</dbReference>
<gene>
    <name evidence="1" type="ORF">SAMN06295937_100373</name>
</gene>
<dbReference type="AlphaFoldDB" id="A0A1T5AC80"/>
<sequence length="230" mass="26536">MATLLELVNHTERESGTVSQTSRLSTVVGATGRQEKIVQHVIEAWRLIQSERTDWAWMRRTATLDLTIDQLTYGPADFVPAISNFGRWERGADRRHRSPFSIYDDTIGRADESELFWLPYDDWSRQYDFGSHDANRPRYFSVAPDRKLCVGPKPDKEYKLRSAYWLRPQILAADADEPICPLEHHMIIVWRALMLLAGHDEATFSLADAQAKYAACFRALANDRDDYMEP</sequence>
<protein>
    <submittedName>
        <fullName evidence="1">Uncharacterized protein</fullName>
    </submittedName>
</protein>
<evidence type="ECO:0000313" key="1">
    <source>
        <dbReference type="EMBL" id="SKB32377.1"/>
    </source>
</evidence>
<organism evidence="1 2">
    <name type="scientific">Sphingopyxis flava</name>
    <dbReference type="NCBI Taxonomy" id="1507287"/>
    <lineage>
        <taxon>Bacteria</taxon>
        <taxon>Pseudomonadati</taxon>
        <taxon>Pseudomonadota</taxon>
        <taxon>Alphaproteobacteria</taxon>
        <taxon>Sphingomonadales</taxon>
        <taxon>Sphingomonadaceae</taxon>
        <taxon>Sphingopyxis</taxon>
    </lineage>
</organism>